<feature type="compositionally biased region" description="Polar residues" evidence="1">
    <location>
        <begin position="1"/>
        <end position="18"/>
    </location>
</feature>
<dbReference type="AlphaFoldDB" id="A0A7I9YDX7"/>
<comment type="caution">
    <text evidence="2">The sequence shown here is derived from an EMBL/GenBank/DDBJ whole genome shotgun (WGS) entry which is preliminary data.</text>
</comment>
<proteinExistence type="predicted"/>
<evidence type="ECO:0000313" key="2">
    <source>
        <dbReference type="EMBL" id="GFG86905.1"/>
    </source>
</evidence>
<dbReference type="EMBL" id="BLKY01000001">
    <property type="protein sequence ID" value="GFG86905.1"/>
    <property type="molecule type" value="Genomic_DNA"/>
</dbReference>
<accession>A0A7I9YDX7</accession>
<protein>
    <submittedName>
        <fullName evidence="2">Transcriptional regulator</fullName>
    </submittedName>
</protein>
<evidence type="ECO:0000256" key="1">
    <source>
        <dbReference type="SAM" id="MobiDB-lite"/>
    </source>
</evidence>
<feature type="region of interest" description="Disordered" evidence="1">
    <location>
        <begin position="1"/>
        <end position="28"/>
    </location>
</feature>
<sequence length="216" mass="24058">MSTSFVGGNLQDDTTSGTDDYRLRKLPESTPSSLCDTADVIYRRASDLKDEMRGVRQRTHKVRLDEKTVERSHIGSTQALEQLADYGFAWRDIARLVGVSVPALAKWRKGAGVSGENRLKLVRLLALVDMLADRFIDEPASWLEMPITAEVGVTRMDLLERGRFDLVLDLASPHTADGITEYVLGEVDPDWRNSHLDSAFESYVADDGAVSIRFKG</sequence>
<gene>
    <name evidence="2" type="ORF">MALGJ_35810</name>
</gene>
<organism evidence="2 3">
    <name type="scientific">Mycolicibacter algericus</name>
    <name type="common">Mycobacterium algericum</name>
    <dbReference type="NCBI Taxonomy" id="1288388"/>
    <lineage>
        <taxon>Bacteria</taxon>
        <taxon>Bacillati</taxon>
        <taxon>Actinomycetota</taxon>
        <taxon>Actinomycetes</taxon>
        <taxon>Mycobacteriales</taxon>
        <taxon>Mycobacteriaceae</taxon>
        <taxon>Mycolicibacter</taxon>
    </lineage>
</organism>
<evidence type="ECO:0000313" key="3">
    <source>
        <dbReference type="Proteomes" id="UP000465305"/>
    </source>
</evidence>
<reference evidence="2 3" key="1">
    <citation type="journal article" date="2019" name="Emerg. Microbes Infect.">
        <title>Comprehensive subspecies identification of 175 nontuberculous mycobacteria species based on 7547 genomic profiles.</title>
        <authorList>
            <person name="Matsumoto Y."/>
            <person name="Kinjo T."/>
            <person name="Motooka D."/>
            <person name="Nabeya D."/>
            <person name="Jung N."/>
            <person name="Uechi K."/>
            <person name="Horii T."/>
            <person name="Iida T."/>
            <person name="Fujita J."/>
            <person name="Nakamura S."/>
        </authorList>
    </citation>
    <scope>NUCLEOTIDE SEQUENCE [LARGE SCALE GENOMIC DNA]</scope>
    <source>
        <strain evidence="2 3">JCM 30723</strain>
    </source>
</reference>
<name>A0A7I9YDX7_MYCAL</name>
<dbReference type="Proteomes" id="UP000465305">
    <property type="component" value="Unassembled WGS sequence"/>
</dbReference>
<dbReference type="RefSeq" id="WP_083040217.1">
    <property type="nucleotide sequence ID" value="NZ_BLKY01000001.1"/>
</dbReference>